<keyword evidence="3" id="KW-1185">Reference proteome</keyword>
<keyword evidence="2" id="KW-0808">Transferase</keyword>
<dbReference type="GO" id="GO:0042840">
    <property type="term" value="P:D-glucuronate catabolic process"/>
    <property type="evidence" value="ECO:0007669"/>
    <property type="project" value="TreeGrafter"/>
</dbReference>
<name>A0A4V1D8Q4_9ALTE</name>
<dbReference type="Pfam" id="PF01553">
    <property type="entry name" value="Acyltransferase"/>
    <property type="match status" value="1"/>
</dbReference>
<reference evidence="2 3" key="1">
    <citation type="submission" date="2018-07" db="EMBL/GenBank/DDBJ databases">
        <title>Marsedoiliclastica nanhaica gen. nov. sp. nov., a novel marine hydrocarbonoclastic bacterium isolated from an in-situ enriched hydrocarbon-degrading consortium in deep-sea sediment.</title>
        <authorList>
            <person name="Dong C."/>
            <person name="Ma T."/>
            <person name="Liu R."/>
            <person name="Shao Z."/>
        </authorList>
    </citation>
    <scope>NUCLEOTIDE SEQUENCE [LARGE SCALE GENOMIC DNA]</scope>
    <source>
        <strain evidence="3">soil36-7</strain>
    </source>
</reference>
<dbReference type="KEGG" id="hmi:soil367_08735"/>
<dbReference type="AlphaFoldDB" id="A0A4V1D8Q4"/>
<proteinExistence type="predicted"/>
<gene>
    <name evidence="2" type="ORF">soil367_08735</name>
</gene>
<dbReference type="PANTHER" id="PTHR30068:SF3">
    <property type="entry name" value="PHOSPHOLIPID_GLYCEROL ACYLTRANSFERASE DOMAIN-CONTAINING PROTEIN"/>
    <property type="match status" value="1"/>
</dbReference>
<feature type="domain" description="Phospholipid/glycerol acyltransferase" evidence="1">
    <location>
        <begin position="87"/>
        <end position="236"/>
    </location>
</feature>
<dbReference type="EMBL" id="CP031093">
    <property type="protein sequence ID" value="QCF26000.1"/>
    <property type="molecule type" value="Genomic_DNA"/>
</dbReference>
<protein>
    <submittedName>
        <fullName evidence="2">Glycerol acyltransferase</fullName>
    </submittedName>
</protein>
<dbReference type="Proteomes" id="UP000298049">
    <property type="component" value="Chromosome"/>
</dbReference>
<keyword evidence="2" id="KW-0012">Acyltransferase</keyword>
<dbReference type="RefSeq" id="WP_136548721.1">
    <property type="nucleotide sequence ID" value="NZ_CP031093.1"/>
</dbReference>
<dbReference type="OrthoDB" id="1078132at2"/>
<sequence>MEQFDAIRPYRDDEVAGVIQQLLVDQEFLNLASSRQVPRLARFAPAVARALVSYWLKRKYGAINSIASLQSELAQFVEQLIQVSTSRVTQSGLEKLDPTKAYLFLSNHRDIVFDPMIVNYLLFQQGMETARIAIGDNLLQNHVFAELMRLNKSFLVRRNMTSAREMRDAFFTLSSFISHCIENRHSVWIAQREGRAKSGLDHTDPAIIKMFYMSRKKEPVPFSEAMNQLSIVPVSISYELDPCDGAKARELEIRERTGQYTKAPDEDTQQILLGLSGQKGHVHVHFGEVITDAPDQPVALAGQIDREINGNYMLHATNWAAYRLLNSATSAVPETMPIPLPTAERLNRATELLEQRFAAYDPNLRPYLLTMYANPVAQALAHYAEHRSA</sequence>
<dbReference type="GO" id="GO:0019698">
    <property type="term" value="P:D-galacturonate catabolic process"/>
    <property type="evidence" value="ECO:0007669"/>
    <property type="project" value="TreeGrafter"/>
</dbReference>
<dbReference type="InterPro" id="IPR002123">
    <property type="entry name" value="Plipid/glycerol_acylTrfase"/>
</dbReference>
<dbReference type="GO" id="GO:0016746">
    <property type="term" value="F:acyltransferase activity"/>
    <property type="evidence" value="ECO:0007669"/>
    <property type="project" value="UniProtKB-KW"/>
</dbReference>
<organism evidence="2 3">
    <name type="scientific">Hydrocarboniclastica marina</name>
    <dbReference type="NCBI Taxonomy" id="2259620"/>
    <lineage>
        <taxon>Bacteria</taxon>
        <taxon>Pseudomonadati</taxon>
        <taxon>Pseudomonadota</taxon>
        <taxon>Gammaproteobacteria</taxon>
        <taxon>Alteromonadales</taxon>
        <taxon>Alteromonadaceae</taxon>
        <taxon>Hydrocarboniclastica</taxon>
    </lineage>
</organism>
<accession>A0A4V1D8Q4</accession>
<evidence type="ECO:0000259" key="1">
    <source>
        <dbReference type="Pfam" id="PF01553"/>
    </source>
</evidence>
<dbReference type="PANTHER" id="PTHR30068">
    <property type="entry name" value="URONATE ISOMERASE"/>
    <property type="match status" value="1"/>
</dbReference>
<dbReference type="SUPFAM" id="SSF69593">
    <property type="entry name" value="Glycerol-3-phosphate (1)-acyltransferase"/>
    <property type="match status" value="1"/>
</dbReference>
<evidence type="ECO:0000313" key="2">
    <source>
        <dbReference type="EMBL" id="QCF26000.1"/>
    </source>
</evidence>
<evidence type="ECO:0000313" key="3">
    <source>
        <dbReference type="Proteomes" id="UP000298049"/>
    </source>
</evidence>